<proteinExistence type="predicted"/>
<dbReference type="PANTHER" id="PTHR31332">
    <property type="entry name" value="7-HYDROXYMETHYL CHLOROPHYLL A REDUCTASE, CHLOROPLASTIC"/>
    <property type="match status" value="1"/>
</dbReference>
<dbReference type="OrthoDB" id="3247493at2"/>
<dbReference type="GO" id="GO:0090415">
    <property type="term" value="F:7-hydroxymethyl chlorophyll a reductase activity"/>
    <property type="evidence" value="ECO:0007669"/>
    <property type="project" value="TreeGrafter"/>
</dbReference>
<dbReference type="InterPro" id="IPR045220">
    <property type="entry name" value="FRHB/FDHB/HCAR-like"/>
</dbReference>
<feature type="domain" description="Coenzyme F420 hydrogenase/dehydrogenase beta subunit C-terminal" evidence="2">
    <location>
        <begin position="179"/>
        <end position="346"/>
    </location>
</feature>
<protein>
    <submittedName>
        <fullName evidence="3">Coenzyme F420 hydrogenase/dehydrogenase, beta subunit C-terminal domain</fullName>
    </submittedName>
</protein>
<gene>
    <name evidence="3" type="ORF">CLG85_012205</name>
    <name evidence="4" type="ORF">CLG85_23285</name>
</gene>
<sequence length="414" mass="44795">MNALTPNSVPRVRSATLHQVMASDTCAGCGACAILAGGAVQMAMTPPGYLRPVQQAELSPQQERAIRLVCPGRHLALASEGREEHLLWGPYVALRTGHATDSALRRNGSSGGVLSGLLVHLLESGAVDEVVQTAASLAEPTGTRGVHSTHRDEVFAAAGSRYAPSAPLLELERALESGRRIAFVGKPCDVATLRQMAKLDPRIDRQVRITLSFFCAGIPSAAGAREVLGKMGVDPSQLAAFRYRGDGWPGFATATQKDGSEVRMSYRDSWGAILSRHVQKRCKLCPDGIGSFADLVCADAWHTDAEGYPSFEEGEGTSLVIARTELGARCLQEAEAQGAVRTQPFDIRTLEPMQPGQVRKRRFLLARLMAMRALLKWAPSYDGFFLARNARQAGFRQNLRQFSGMLIRELGLKS</sequence>
<evidence type="ECO:0000313" key="5">
    <source>
        <dbReference type="Proteomes" id="UP000217448"/>
    </source>
</evidence>
<dbReference type="Proteomes" id="UP000217448">
    <property type="component" value="Unassembled WGS sequence"/>
</dbReference>
<evidence type="ECO:0000313" key="4">
    <source>
        <dbReference type="EMBL" id="PBD16854.1"/>
    </source>
</evidence>
<reference evidence="3" key="3">
    <citation type="submission" date="2024-05" db="EMBL/GenBank/DDBJ databases">
        <title>Yangia mangrovi SAOS 153D genome.</title>
        <authorList>
            <person name="Verma A."/>
            <person name="Pal Y."/>
            <person name="Sundharam S."/>
            <person name="Bisht B."/>
            <person name="Srinivasan K."/>
        </authorList>
    </citation>
    <scope>NUCLEOTIDE SEQUENCE</scope>
    <source>
        <strain evidence="3">SAOS 153D</strain>
    </source>
</reference>
<dbReference type="InterPro" id="IPR007516">
    <property type="entry name" value="Co_F420_Hydgase/DH_bsu_N"/>
</dbReference>
<reference evidence="4" key="1">
    <citation type="submission" date="2017-09" db="EMBL/GenBank/DDBJ databases">
        <title>Yangia sp. SAOS 153D whole genome sequencing.</title>
        <authorList>
            <person name="Verma A."/>
            <person name="Krishnamurthi S."/>
        </authorList>
    </citation>
    <scope>NUCLEOTIDE SEQUENCE [LARGE SCALE GENOMIC DNA]</scope>
    <source>
        <strain evidence="4">SAOS 153D</strain>
    </source>
</reference>
<dbReference type="GO" id="GO:0033354">
    <property type="term" value="P:chlorophyll cycle"/>
    <property type="evidence" value="ECO:0007669"/>
    <property type="project" value="TreeGrafter"/>
</dbReference>
<evidence type="ECO:0000259" key="1">
    <source>
        <dbReference type="Pfam" id="PF04422"/>
    </source>
</evidence>
<dbReference type="AlphaFoldDB" id="A0A2A3JQS7"/>
<evidence type="ECO:0000259" key="2">
    <source>
        <dbReference type="Pfam" id="PF04432"/>
    </source>
</evidence>
<accession>A0A2A3JQS7</accession>
<comment type="caution">
    <text evidence="4">The sequence shown here is derived from an EMBL/GenBank/DDBJ whole genome shotgun (WGS) entry which is preliminary data.</text>
</comment>
<dbReference type="InterPro" id="IPR007525">
    <property type="entry name" value="FrhB_FdhB_C"/>
</dbReference>
<dbReference type="PANTHER" id="PTHR31332:SF0">
    <property type="entry name" value="7-HYDROXYMETHYL CHLOROPHYLL A REDUCTASE, CHLOROPLASTIC"/>
    <property type="match status" value="1"/>
</dbReference>
<keyword evidence="5" id="KW-1185">Reference proteome</keyword>
<name>A0A2A3JQS7_9RHOB</name>
<dbReference type="EMBL" id="NTHN01000520">
    <property type="protein sequence ID" value="PBD16854.1"/>
    <property type="molecule type" value="Genomic_DNA"/>
</dbReference>
<reference evidence="5" key="2">
    <citation type="submission" date="2023-07" db="EMBL/GenBank/DDBJ databases">
        <title>Yangia mangrovi SAOS 153D genome.</title>
        <authorList>
            <person name="Verma A."/>
            <person name="Pal Y."/>
            <person name="Sundharam S."/>
            <person name="Bisht B."/>
            <person name="Srinivasan K."/>
        </authorList>
    </citation>
    <scope>NUCLEOTIDE SEQUENCE [LARGE SCALE GENOMIC DNA]</scope>
    <source>
        <strain evidence="5">SAOS 153D</strain>
    </source>
</reference>
<dbReference type="EMBL" id="NTHN02000020">
    <property type="protein sequence ID" value="MCT4371038.1"/>
    <property type="molecule type" value="Genomic_DNA"/>
</dbReference>
<dbReference type="Pfam" id="PF04422">
    <property type="entry name" value="FrhB_FdhB_N"/>
    <property type="match status" value="1"/>
</dbReference>
<feature type="domain" description="Coenzyme F420 hydrogenase/dehydrogenase beta subunit N-terminal" evidence="1">
    <location>
        <begin position="96"/>
        <end position="170"/>
    </location>
</feature>
<dbReference type="RefSeq" id="WP_095884294.1">
    <property type="nucleotide sequence ID" value="NZ_NTHN02000020.1"/>
</dbReference>
<evidence type="ECO:0000313" key="3">
    <source>
        <dbReference type="EMBL" id="MCT4371038.1"/>
    </source>
</evidence>
<organism evidence="4">
    <name type="scientific">Alloyangia mangrovi</name>
    <dbReference type="NCBI Taxonomy" id="1779329"/>
    <lineage>
        <taxon>Bacteria</taxon>
        <taxon>Pseudomonadati</taxon>
        <taxon>Pseudomonadota</taxon>
        <taxon>Alphaproteobacteria</taxon>
        <taxon>Rhodobacterales</taxon>
        <taxon>Roseobacteraceae</taxon>
        <taxon>Alloyangia</taxon>
    </lineage>
</organism>
<dbReference type="Pfam" id="PF04432">
    <property type="entry name" value="FrhB_FdhB_C"/>
    <property type="match status" value="1"/>
</dbReference>